<reference evidence="1 2" key="1">
    <citation type="submission" date="2018-10" db="EMBL/GenBank/DDBJ databases">
        <title>Genomic Encyclopedia of Archaeal and Bacterial Type Strains, Phase II (KMG-II): from individual species to whole genera.</title>
        <authorList>
            <person name="Goeker M."/>
        </authorList>
    </citation>
    <scope>NUCLEOTIDE SEQUENCE [LARGE SCALE GENOMIC DNA]</scope>
    <source>
        <strain evidence="1 2">DSM 45657</strain>
    </source>
</reference>
<accession>A0A421BC40</accession>
<dbReference type="OrthoDB" id="4129060at2"/>
<sequence>MSAAESVQQDGIDGVDFAKRWLESTTWIDLPFDAYNNAPICTLTRLDNKMKRYDLFGSIHTSPPSPVYVEVKNYTSTGGKQGEEYWEFLANAYSITARDIKNGEDGRREFMWITRHPFNQTDWTALTSAGRINAALGKHPEVLDGQAIDIDLLSTVADRLWLLVVHQRQEGLMLSAEELSIVESRLNRKGKK</sequence>
<evidence type="ECO:0000313" key="1">
    <source>
        <dbReference type="EMBL" id="RLK61901.1"/>
    </source>
</evidence>
<keyword evidence="2" id="KW-1185">Reference proteome</keyword>
<comment type="caution">
    <text evidence="1">The sequence shown here is derived from an EMBL/GenBank/DDBJ whole genome shotgun (WGS) entry which is preliminary data.</text>
</comment>
<dbReference type="AlphaFoldDB" id="A0A421BC40"/>
<gene>
    <name evidence="1" type="ORF">CLV68_2446</name>
</gene>
<protein>
    <submittedName>
        <fullName evidence="1">Uncharacterized protein</fullName>
    </submittedName>
</protein>
<dbReference type="EMBL" id="RCDD01000001">
    <property type="protein sequence ID" value="RLK61901.1"/>
    <property type="molecule type" value="Genomic_DNA"/>
</dbReference>
<organism evidence="1 2">
    <name type="scientific">Actinokineospora cianjurensis</name>
    <dbReference type="NCBI Taxonomy" id="585224"/>
    <lineage>
        <taxon>Bacteria</taxon>
        <taxon>Bacillati</taxon>
        <taxon>Actinomycetota</taxon>
        <taxon>Actinomycetes</taxon>
        <taxon>Pseudonocardiales</taxon>
        <taxon>Pseudonocardiaceae</taxon>
        <taxon>Actinokineospora</taxon>
    </lineage>
</organism>
<dbReference type="Proteomes" id="UP000282454">
    <property type="component" value="Unassembled WGS sequence"/>
</dbReference>
<evidence type="ECO:0000313" key="2">
    <source>
        <dbReference type="Proteomes" id="UP000282454"/>
    </source>
</evidence>
<name>A0A421BC40_9PSEU</name>
<proteinExistence type="predicted"/>
<dbReference type="RefSeq" id="WP_121390471.1">
    <property type="nucleotide sequence ID" value="NZ_RCDD01000001.1"/>
</dbReference>